<gene>
    <name evidence="3" type="ORF">C0184_08600</name>
</gene>
<keyword evidence="1" id="KW-0227">DNA damage</keyword>
<accession>A0A2J6X4D4</accession>
<dbReference type="Gene3D" id="1.10.10.10">
    <property type="entry name" value="Winged helix-like DNA-binding domain superfamily/Winged helix DNA-binding domain"/>
    <property type="match status" value="1"/>
</dbReference>
<reference evidence="3 4" key="1">
    <citation type="submission" date="2018-01" db="EMBL/GenBank/DDBJ databases">
        <title>Metagenomic assembled genomes from two thermal pools in the Uzon Caldera, Kamchatka, Russia.</title>
        <authorList>
            <person name="Wilkins L."/>
            <person name="Ettinger C."/>
        </authorList>
    </citation>
    <scope>NUCLEOTIDE SEQUENCE [LARGE SCALE GENOMIC DNA]</scope>
    <source>
        <strain evidence="3">ZAV-02</strain>
    </source>
</reference>
<keyword evidence="3" id="KW-0489">Methyltransferase</keyword>
<proteinExistence type="predicted"/>
<dbReference type="InterPro" id="IPR052520">
    <property type="entry name" value="ATL_DNA_repair"/>
</dbReference>
<evidence type="ECO:0000259" key="2">
    <source>
        <dbReference type="Pfam" id="PF01035"/>
    </source>
</evidence>
<dbReference type="PANTHER" id="PTHR42942">
    <property type="entry name" value="6-O-METHYLGUANINE DNA METHYLTRANSFERASE"/>
    <property type="match status" value="1"/>
</dbReference>
<feature type="domain" description="Methylated-DNA-[protein]-cysteine S-methyltransferase DNA binding" evidence="2">
    <location>
        <begin position="9"/>
        <end position="86"/>
    </location>
</feature>
<dbReference type="InterPro" id="IPR036217">
    <property type="entry name" value="MethylDNA_cys_MeTrfase_DNAb"/>
</dbReference>
<dbReference type="GO" id="GO:0008168">
    <property type="term" value="F:methyltransferase activity"/>
    <property type="evidence" value="ECO:0007669"/>
    <property type="project" value="UniProtKB-KW"/>
</dbReference>
<dbReference type="InterPro" id="IPR014048">
    <property type="entry name" value="MethylDNA_cys_MeTrfase_DNA-bd"/>
</dbReference>
<protein>
    <submittedName>
        <fullName evidence="3">Cysteine methyltransferase</fullName>
    </submittedName>
</protein>
<dbReference type="GO" id="GO:0032259">
    <property type="term" value="P:methylation"/>
    <property type="evidence" value="ECO:0007669"/>
    <property type="project" value="UniProtKB-KW"/>
</dbReference>
<dbReference type="AlphaFoldDB" id="A0A2J6X4D4"/>
<dbReference type="InterPro" id="IPR036388">
    <property type="entry name" value="WH-like_DNA-bd_sf"/>
</dbReference>
<name>A0A2J6X4D4_9CHLR</name>
<dbReference type="EMBL" id="PNIQ01000570">
    <property type="protein sequence ID" value="PMP81171.1"/>
    <property type="molecule type" value="Genomic_DNA"/>
</dbReference>
<sequence>MMTDPESSYAAIYAVVQRIPPGRVCTYGRVAALAGLPGQARLVGYALHALLRQSVVPWWRVINRSGRISNVYAADEQRARLLAEGVDVDESYLVDLDRFLWTGDDVE</sequence>
<dbReference type="GO" id="GO:0006281">
    <property type="term" value="P:DNA repair"/>
    <property type="evidence" value="ECO:0007669"/>
    <property type="project" value="InterPro"/>
</dbReference>
<organism evidence="3 4">
    <name type="scientific">Chloroflexus aggregans</name>
    <dbReference type="NCBI Taxonomy" id="152260"/>
    <lineage>
        <taxon>Bacteria</taxon>
        <taxon>Bacillati</taxon>
        <taxon>Chloroflexota</taxon>
        <taxon>Chloroflexia</taxon>
        <taxon>Chloroflexales</taxon>
        <taxon>Chloroflexineae</taxon>
        <taxon>Chloroflexaceae</taxon>
        <taxon>Chloroflexus</taxon>
    </lineage>
</organism>
<dbReference type="Proteomes" id="UP000243376">
    <property type="component" value="Unassembled WGS sequence"/>
</dbReference>
<comment type="caution">
    <text evidence="3">The sequence shown here is derived from an EMBL/GenBank/DDBJ whole genome shotgun (WGS) entry which is preliminary data.</text>
</comment>
<dbReference type="Pfam" id="PF01035">
    <property type="entry name" value="DNA_binding_1"/>
    <property type="match status" value="1"/>
</dbReference>
<evidence type="ECO:0000313" key="4">
    <source>
        <dbReference type="Proteomes" id="UP000243376"/>
    </source>
</evidence>
<evidence type="ECO:0000256" key="1">
    <source>
        <dbReference type="ARBA" id="ARBA00022763"/>
    </source>
</evidence>
<dbReference type="PANTHER" id="PTHR42942:SF1">
    <property type="entry name" value="ALKYLTRANSFERASE-LIKE PROTEIN 1"/>
    <property type="match status" value="1"/>
</dbReference>
<dbReference type="CDD" id="cd06445">
    <property type="entry name" value="ATase"/>
    <property type="match status" value="1"/>
</dbReference>
<keyword evidence="3" id="KW-0808">Transferase</keyword>
<dbReference type="SUPFAM" id="SSF46767">
    <property type="entry name" value="Methylated DNA-protein cysteine methyltransferase, C-terminal domain"/>
    <property type="match status" value="1"/>
</dbReference>
<evidence type="ECO:0000313" key="3">
    <source>
        <dbReference type="EMBL" id="PMP81171.1"/>
    </source>
</evidence>